<name>A0A4P8XNA4_9BACL</name>
<evidence type="ECO:0000313" key="6">
    <source>
        <dbReference type="Proteomes" id="UP000300879"/>
    </source>
</evidence>
<dbReference type="EMBL" id="CP040396">
    <property type="protein sequence ID" value="QCT04357.1"/>
    <property type="molecule type" value="Genomic_DNA"/>
</dbReference>
<gene>
    <name evidence="5" type="ORF">E6C60_3648</name>
</gene>
<dbReference type="CDD" id="cd17512">
    <property type="entry name" value="RMtype1_S_BceB55ORF5615P-TRD2-CR2_like"/>
    <property type="match status" value="1"/>
</dbReference>
<comment type="similarity">
    <text evidence="1">Belongs to the type-I restriction system S methylase family.</text>
</comment>
<dbReference type="InterPro" id="IPR000055">
    <property type="entry name" value="Restrct_endonuc_typeI_TRD"/>
</dbReference>
<organism evidence="5 6">
    <name type="scientific">Paenibacillus algicola</name>
    <dbReference type="NCBI Taxonomy" id="2565926"/>
    <lineage>
        <taxon>Bacteria</taxon>
        <taxon>Bacillati</taxon>
        <taxon>Bacillota</taxon>
        <taxon>Bacilli</taxon>
        <taxon>Bacillales</taxon>
        <taxon>Paenibacillaceae</taxon>
        <taxon>Paenibacillus</taxon>
    </lineage>
</organism>
<keyword evidence="6" id="KW-1185">Reference proteome</keyword>
<dbReference type="Proteomes" id="UP000300879">
    <property type="component" value="Chromosome"/>
</dbReference>
<accession>A0A4P8XNA4</accession>
<dbReference type="Pfam" id="PF01420">
    <property type="entry name" value="Methylase_S"/>
    <property type="match status" value="2"/>
</dbReference>
<dbReference type="RefSeq" id="WP_175415353.1">
    <property type="nucleotide sequence ID" value="NZ_CP040396.1"/>
</dbReference>
<dbReference type="InterPro" id="IPR052021">
    <property type="entry name" value="Type-I_RS_S_subunit"/>
</dbReference>
<sequence>MIFDVKEEVTLDEIAEFQKGFAFKSADFQNAGVKVVKVSNLTWDSIDVNSCICIDASKAGQYSRYELLSNDIVITTVGSWPNNPASVVGKVIKVPAELSHSLLNQNAVRVRAKKGTNRQYLYYLLKSVFFKDYIIGTAQGSANQASITQNDIKAFKYLVPSIAKQENIGNSLKVLDEKLELNIAINKRLEEMAQALFKRWFVDFEFPNENGEPYKSSGGEFEESELGLIPKGWKIRSLDDIATLLNGLAMQKFRPEGSASIPVIKIKELNQGKTSSDSDKASPTIDAKYIVNNGDVLFSWSGTLEIKLWCGGIGGLNQHLFKVTSKEFDKWFYYFWTKNYIEKFRRIASDKATTMGHIKRSDLKESKVLIPDQNVYQFATAVLHPIVDKMIQLTTESFELEDIRDSLLPKLMTGEIRVSFEREYPLVQNFDLPMAAERKMQYSTT</sequence>
<dbReference type="SUPFAM" id="SSF116734">
    <property type="entry name" value="DNA methylase specificity domain"/>
    <property type="match status" value="2"/>
</dbReference>
<evidence type="ECO:0000259" key="4">
    <source>
        <dbReference type="Pfam" id="PF01420"/>
    </source>
</evidence>
<feature type="domain" description="Type I restriction modification DNA specificity" evidence="4">
    <location>
        <begin position="230"/>
        <end position="392"/>
    </location>
</feature>
<keyword evidence="2" id="KW-0680">Restriction system</keyword>
<dbReference type="GO" id="GO:0003677">
    <property type="term" value="F:DNA binding"/>
    <property type="evidence" value="ECO:0007669"/>
    <property type="project" value="UniProtKB-KW"/>
</dbReference>
<dbReference type="KEGG" id="palo:E6C60_3648"/>
<keyword evidence="3" id="KW-0238">DNA-binding</keyword>
<proteinExistence type="inferred from homology"/>
<dbReference type="InterPro" id="IPR044946">
    <property type="entry name" value="Restrct_endonuc_typeI_TRD_sf"/>
</dbReference>
<evidence type="ECO:0000313" key="5">
    <source>
        <dbReference type="EMBL" id="QCT04357.1"/>
    </source>
</evidence>
<dbReference type="REBASE" id="341939">
    <property type="entry name" value="S.Psp172198ORF3649P"/>
</dbReference>
<dbReference type="PANTHER" id="PTHR30408:SF12">
    <property type="entry name" value="TYPE I RESTRICTION ENZYME MJAVIII SPECIFICITY SUBUNIT"/>
    <property type="match status" value="1"/>
</dbReference>
<dbReference type="GO" id="GO:0009307">
    <property type="term" value="P:DNA restriction-modification system"/>
    <property type="evidence" value="ECO:0007669"/>
    <property type="project" value="UniProtKB-KW"/>
</dbReference>
<feature type="domain" description="Type I restriction modification DNA specificity" evidence="4">
    <location>
        <begin position="7"/>
        <end position="191"/>
    </location>
</feature>
<protein>
    <submittedName>
        <fullName evidence="5">HsdS protein</fullName>
    </submittedName>
</protein>
<dbReference type="AlphaFoldDB" id="A0A4P8XNA4"/>
<dbReference type="Gene3D" id="3.90.220.20">
    <property type="entry name" value="DNA methylase specificity domains"/>
    <property type="match status" value="2"/>
</dbReference>
<evidence type="ECO:0000256" key="2">
    <source>
        <dbReference type="ARBA" id="ARBA00022747"/>
    </source>
</evidence>
<reference evidence="5 6" key="1">
    <citation type="submission" date="2019-05" db="EMBL/GenBank/DDBJ databases">
        <authorList>
            <person name="Chen C."/>
        </authorList>
    </citation>
    <scope>NUCLEOTIDE SEQUENCE [LARGE SCALE GENOMIC DNA]</scope>
    <source>
        <strain evidence="5 6">HB172198</strain>
    </source>
</reference>
<evidence type="ECO:0000256" key="3">
    <source>
        <dbReference type="ARBA" id="ARBA00023125"/>
    </source>
</evidence>
<dbReference type="PANTHER" id="PTHR30408">
    <property type="entry name" value="TYPE-1 RESTRICTION ENZYME ECOKI SPECIFICITY PROTEIN"/>
    <property type="match status" value="1"/>
</dbReference>
<evidence type="ECO:0000256" key="1">
    <source>
        <dbReference type="ARBA" id="ARBA00010923"/>
    </source>
</evidence>